<sequence length="262" mass="29530">MAHMLPCYLHISKGVCVNTPPTSKGTRFSHARRISGHKLHVSSSKGCVVQCCRASSTSTSSTAREYLASEFGWKVRRLTREEHEMNEVAQIQAEAFHTPMALFDDLFFQFFKAEVLSGLIYKLRNSPPDRYACLVAEPAVDSSKSESKLVGIVDATVLRDEAVLQHLNGAEEYLYISGIAVSQSFRKQKIGSVLLKACDVLSTLWEFEYLVLRAYEDDVAARRLYSNAGYKVVSIDPQWVTWIGRKRRVVMIKQSNLLSSHF</sequence>
<feature type="domain" description="N-acetyltransferase" evidence="1">
    <location>
        <begin position="86"/>
        <end position="256"/>
    </location>
</feature>
<dbReference type="InterPro" id="IPR000182">
    <property type="entry name" value="GNAT_dom"/>
</dbReference>
<dbReference type="Proteomes" id="UP000008311">
    <property type="component" value="Unassembled WGS sequence"/>
</dbReference>
<dbReference type="GO" id="GO:0008080">
    <property type="term" value="F:N-acetyltransferase activity"/>
    <property type="evidence" value="ECO:0000318"/>
    <property type="project" value="GO_Central"/>
</dbReference>
<dbReference type="eggNOG" id="ENOG502QSHD">
    <property type="taxonomic scope" value="Eukaryota"/>
</dbReference>
<name>B9SZ62_RICCO</name>
<dbReference type="GO" id="GO:0031415">
    <property type="term" value="C:NatA complex"/>
    <property type="evidence" value="ECO:0000318"/>
    <property type="project" value="GO_Central"/>
</dbReference>
<dbReference type="Gene3D" id="3.40.630.30">
    <property type="match status" value="1"/>
</dbReference>
<dbReference type="GO" id="GO:0007064">
    <property type="term" value="P:mitotic sister chromatid cohesion"/>
    <property type="evidence" value="ECO:0000318"/>
    <property type="project" value="GO_Central"/>
</dbReference>
<proteinExistence type="predicted"/>
<evidence type="ECO:0000313" key="3">
    <source>
        <dbReference type="Proteomes" id="UP000008311"/>
    </source>
</evidence>
<dbReference type="InParanoid" id="B9SZ62"/>
<dbReference type="PROSITE" id="PS51186">
    <property type="entry name" value="GNAT"/>
    <property type="match status" value="1"/>
</dbReference>
<dbReference type="FunFam" id="3.40.630.30:FF:000097">
    <property type="entry name" value="Histone acetyltransferase HPA2 and related acetyltransferases"/>
    <property type="match status" value="1"/>
</dbReference>
<gene>
    <name evidence="2" type="ORF">RCOM_0484400</name>
</gene>
<evidence type="ECO:0000259" key="1">
    <source>
        <dbReference type="PROSITE" id="PS51186"/>
    </source>
</evidence>
<evidence type="ECO:0000313" key="2">
    <source>
        <dbReference type="EMBL" id="EEF31094.1"/>
    </source>
</evidence>
<accession>B9SZ62</accession>
<organism evidence="2 3">
    <name type="scientific">Ricinus communis</name>
    <name type="common">Castor bean</name>
    <dbReference type="NCBI Taxonomy" id="3988"/>
    <lineage>
        <taxon>Eukaryota</taxon>
        <taxon>Viridiplantae</taxon>
        <taxon>Streptophyta</taxon>
        <taxon>Embryophyta</taxon>
        <taxon>Tracheophyta</taxon>
        <taxon>Spermatophyta</taxon>
        <taxon>Magnoliopsida</taxon>
        <taxon>eudicotyledons</taxon>
        <taxon>Gunneridae</taxon>
        <taxon>Pentapetalae</taxon>
        <taxon>rosids</taxon>
        <taxon>fabids</taxon>
        <taxon>Malpighiales</taxon>
        <taxon>Euphorbiaceae</taxon>
        <taxon>Acalyphoideae</taxon>
        <taxon>Acalypheae</taxon>
        <taxon>Ricinus</taxon>
    </lineage>
</organism>
<dbReference type="CDD" id="cd04301">
    <property type="entry name" value="NAT_SF"/>
    <property type="match status" value="1"/>
</dbReference>
<dbReference type="InterPro" id="IPR051556">
    <property type="entry name" value="N-term/lysine_N-AcTrnsfr"/>
</dbReference>
<dbReference type="SUPFAM" id="SSF55729">
    <property type="entry name" value="Acyl-CoA N-acyltransferases (Nat)"/>
    <property type="match status" value="1"/>
</dbReference>
<dbReference type="PANTHER" id="PTHR42919">
    <property type="entry name" value="N-ALPHA-ACETYLTRANSFERASE"/>
    <property type="match status" value="1"/>
</dbReference>
<dbReference type="EMBL" id="EQ974266">
    <property type="protein sequence ID" value="EEF31094.1"/>
    <property type="molecule type" value="Genomic_DNA"/>
</dbReference>
<keyword evidence="3" id="KW-1185">Reference proteome</keyword>
<dbReference type="FunCoup" id="B9SZ62">
    <property type="interactions" value="142"/>
</dbReference>
<dbReference type="STRING" id="3988.B9SZ62"/>
<protein>
    <submittedName>
        <fullName evidence="2">N-acetyltransferase, putative</fullName>
    </submittedName>
</protein>
<dbReference type="AlphaFoldDB" id="B9SZ62"/>
<dbReference type="Pfam" id="PF00583">
    <property type="entry name" value="Acetyltransf_1"/>
    <property type="match status" value="1"/>
</dbReference>
<reference evidence="3" key="1">
    <citation type="journal article" date="2010" name="Nat. Biotechnol.">
        <title>Draft genome sequence of the oilseed species Ricinus communis.</title>
        <authorList>
            <person name="Chan A.P."/>
            <person name="Crabtree J."/>
            <person name="Zhao Q."/>
            <person name="Lorenzi H."/>
            <person name="Orvis J."/>
            <person name="Puiu D."/>
            <person name="Melake-Berhan A."/>
            <person name="Jones K.M."/>
            <person name="Redman J."/>
            <person name="Chen G."/>
            <person name="Cahoon E.B."/>
            <person name="Gedil M."/>
            <person name="Stanke M."/>
            <person name="Haas B.J."/>
            <person name="Wortman J.R."/>
            <person name="Fraser-Liggett C.M."/>
            <person name="Ravel J."/>
            <person name="Rabinowicz P.D."/>
        </authorList>
    </citation>
    <scope>NUCLEOTIDE SEQUENCE [LARGE SCALE GENOMIC DNA]</scope>
    <source>
        <strain evidence="3">cv. Hale</strain>
    </source>
</reference>
<dbReference type="PANTHER" id="PTHR42919:SF20">
    <property type="entry name" value="GCN5-RELATED N-ACETYLTRANSFERASE 10, CHLOROPLASTIC"/>
    <property type="match status" value="1"/>
</dbReference>
<dbReference type="InterPro" id="IPR016181">
    <property type="entry name" value="Acyl_CoA_acyltransferase"/>
</dbReference>